<dbReference type="Gene3D" id="3.100.10.20">
    <property type="entry name" value="CRISPR-associated endonuclease Cas1, N-terminal domain"/>
    <property type="match status" value="1"/>
</dbReference>
<evidence type="ECO:0000256" key="1">
    <source>
        <dbReference type="ARBA" id="ARBA00022722"/>
    </source>
</evidence>
<keyword evidence="3 9" id="KW-0255">Endonuclease</keyword>
<feature type="binding site" evidence="9">
    <location>
        <position position="156"/>
    </location>
    <ligand>
        <name>Mn(2+)</name>
        <dbReference type="ChEBI" id="CHEBI:29035"/>
    </ligand>
</feature>
<name>A0A1M4ZN83_9CLOT</name>
<dbReference type="RefSeq" id="WP_073249384.1">
    <property type="nucleotide sequence ID" value="NZ_FQVG01000041.1"/>
</dbReference>
<dbReference type="InterPro" id="IPR042206">
    <property type="entry name" value="CRISPR-assoc_Cas1_C"/>
</dbReference>
<evidence type="ECO:0000256" key="7">
    <source>
        <dbReference type="ARBA" id="ARBA00023125"/>
    </source>
</evidence>
<dbReference type="GO" id="GO:0004520">
    <property type="term" value="F:DNA endonuclease activity"/>
    <property type="evidence" value="ECO:0007669"/>
    <property type="project" value="InterPro"/>
</dbReference>
<dbReference type="PANTHER" id="PTHR43219">
    <property type="entry name" value="CRISPR-ASSOCIATED ENDONUCLEASE CAS1"/>
    <property type="match status" value="1"/>
</dbReference>
<dbReference type="GO" id="GO:0003677">
    <property type="term" value="F:DNA binding"/>
    <property type="evidence" value="ECO:0007669"/>
    <property type="project" value="UniProtKB-KW"/>
</dbReference>
<keyword evidence="8 9" id="KW-0464">Manganese</keyword>
<evidence type="ECO:0000313" key="11">
    <source>
        <dbReference type="Proteomes" id="UP000184423"/>
    </source>
</evidence>
<evidence type="ECO:0000256" key="5">
    <source>
        <dbReference type="ARBA" id="ARBA00022842"/>
    </source>
</evidence>
<comment type="function">
    <text evidence="9">CRISPR (clustered regularly interspaced short palindromic repeat), is an adaptive immune system that provides protection against mobile genetic elements (viruses, transposable elements and conjugative plasmids). CRISPR clusters contain spacers, sequences complementary to antecedent mobile elements, and target invading nucleic acids. CRISPR clusters are transcribed and processed into CRISPR RNA (crRNA). Acts as a dsDNA endonuclease. Involved in the integration of spacer DNA into the CRISPR cassette.</text>
</comment>
<dbReference type="InterPro" id="IPR042211">
    <property type="entry name" value="CRISPR-assoc_Cas1_N"/>
</dbReference>
<comment type="similarity">
    <text evidence="9">Belongs to the CRISPR-associated endonuclease Cas1 family.</text>
</comment>
<dbReference type="Pfam" id="PF01867">
    <property type="entry name" value="Cas_Cas1"/>
    <property type="match status" value="1"/>
</dbReference>
<sequence length="329" mass="39214">MKRNYYIMNSGRLKRKDNTLYFETEQGSKAIPVNDVESVLIYGEVDMNTKALNFLSQNNIMAHIFNYYGYYSGTFYPREKYNSGYLIIQQAKHNIDNEKRCYIAREILYSASYNIVKNIKHYEDKDIKLKEIIEKIEKLRQNLLTAFDIPTIMGIEGNIRQLYYESIPIIIGERFEFKERVKRPPNNPMNALISFGNSVMYTTVLGEIYNTQLNPTISYLHQPGERRFSLALDVAEIFKPIIVDRVIFKIINEGIIKESDFLKELEYCYLNDEGRKKFLREYENKLSSTIHHKKLDREVSYRTLIRLELYKLIKHLIEEDKYEGFKMWW</sequence>
<keyword evidence="11" id="KW-1185">Reference proteome</keyword>
<dbReference type="InterPro" id="IPR019858">
    <property type="entry name" value="CRISPR-assoc_Cas1_HMARI/TNEAP"/>
</dbReference>
<feature type="binding site" evidence="9">
    <location>
        <position position="221"/>
    </location>
    <ligand>
        <name>Mn(2+)</name>
        <dbReference type="ChEBI" id="CHEBI:29035"/>
    </ligand>
</feature>
<dbReference type="HAMAP" id="MF_01470">
    <property type="entry name" value="Cas1"/>
    <property type="match status" value="1"/>
</dbReference>
<dbReference type="NCBIfam" id="TIGR03641">
    <property type="entry name" value="cas1_HMARI"/>
    <property type="match status" value="1"/>
</dbReference>
<dbReference type="Proteomes" id="UP000184423">
    <property type="component" value="Unassembled WGS sequence"/>
</dbReference>
<keyword evidence="7 9" id="KW-0238">DNA-binding</keyword>
<reference evidence="11" key="1">
    <citation type="submission" date="2016-11" db="EMBL/GenBank/DDBJ databases">
        <authorList>
            <person name="Varghese N."/>
            <person name="Submissions S."/>
        </authorList>
    </citation>
    <scope>NUCLEOTIDE SEQUENCE [LARGE SCALE GENOMIC DNA]</scope>
    <source>
        <strain evidence="11">DSM 10124</strain>
    </source>
</reference>
<keyword evidence="5 9" id="KW-0460">Magnesium</keyword>
<protein>
    <recommendedName>
        <fullName evidence="9">CRISPR-associated endonuclease Cas1</fullName>
        <ecNumber evidence="9">3.1.-.-</ecNumber>
    </recommendedName>
</protein>
<dbReference type="GO" id="GO:0043571">
    <property type="term" value="P:maintenance of CRISPR repeat elements"/>
    <property type="evidence" value="ECO:0007669"/>
    <property type="project" value="UniProtKB-UniRule"/>
</dbReference>
<dbReference type="NCBIfam" id="TIGR00287">
    <property type="entry name" value="cas1"/>
    <property type="match status" value="1"/>
</dbReference>
<keyword evidence="4 9" id="KW-0378">Hydrolase</keyword>
<proteinExistence type="inferred from homology"/>
<evidence type="ECO:0000256" key="6">
    <source>
        <dbReference type="ARBA" id="ARBA00023118"/>
    </source>
</evidence>
<dbReference type="PANTHER" id="PTHR43219:SF2">
    <property type="entry name" value="CRISPR-ASSOCIATED ENDONUCLEASE CAS1"/>
    <property type="match status" value="1"/>
</dbReference>
<dbReference type="InterPro" id="IPR002729">
    <property type="entry name" value="CRISPR-assoc_Cas1"/>
</dbReference>
<evidence type="ECO:0000256" key="9">
    <source>
        <dbReference type="HAMAP-Rule" id="MF_01470"/>
    </source>
</evidence>
<evidence type="ECO:0000256" key="3">
    <source>
        <dbReference type="ARBA" id="ARBA00022759"/>
    </source>
</evidence>
<dbReference type="EMBL" id="FQVG01000041">
    <property type="protein sequence ID" value="SHF19385.1"/>
    <property type="molecule type" value="Genomic_DNA"/>
</dbReference>
<evidence type="ECO:0000313" key="10">
    <source>
        <dbReference type="EMBL" id="SHF19385.1"/>
    </source>
</evidence>
<dbReference type="CDD" id="cd09722">
    <property type="entry name" value="Cas1_I-B"/>
    <property type="match status" value="1"/>
</dbReference>
<keyword evidence="1 9" id="KW-0540">Nuclease</keyword>
<comment type="subunit">
    <text evidence="9">Homodimer, forms a heterotetramer with a Cas2 homodimer.</text>
</comment>
<dbReference type="EC" id="3.1.-.-" evidence="9"/>
<accession>A0A1M4ZN83</accession>
<dbReference type="GO" id="GO:0046872">
    <property type="term" value="F:metal ion binding"/>
    <property type="evidence" value="ECO:0007669"/>
    <property type="project" value="UniProtKB-UniRule"/>
</dbReference>
<keyword evidence="6 9" id="KW-0051">Antiviral defense</keyword>
<evidence type="ECO:0000256" key="2">
    <source>
        <dbReference type="ARBA" id="ARBA00022723"/>
    </source>
</evidence>
<evidence type="ECO:0000256" key="8">
    <source>
        <dbReference type="ARBA" id="ARBA00023211"/>
    </source>
</evidence>
<comment type="cofactor">
    <cofactor evidence="9">
        <name>Mg(2+)</name>
        <dbReference type="ChEBI" id="CHEBI:18420"/>
    </cofactor>
    <cofactor evidence="9">
        <name>Mn(2+)</name>
        <dbReference type="ChEBI" id="CHEBI:29035"/>
    </cofactor>
</comment>
<feature type="binding site" evidence="9">
    <location>
        <position position="236"/>
    </location>
    <ligand>
        <name>Mn(2+)</name>
        <dbReference type="ChEBI" id="CHEBI:29035"/>
    </ligand>
</feature>
<dbReference type="GO" id="GO:0016787">
    <property type="term" value="F:hydrolase activity"/>
    <property type="evidence" value="ECO:0007669"/>
    <property type="project" value="UniProtKB-KW"/>
</dbReference>
<dbReference type="Gene3D" id="1.20.120.920">
    <property type="entry name" value="CRISPR-associated endonuclease Cas1, C-terminal domain"/>
    <property type="match status" value="1"/>
</dbReference>
<dbReference type="AlphaFoldDB" id="A0A1M4ZN83"/>
<keyword evidence="2 9" id="KW-0479">Metal-binding</keyword>
<gene>
    <name evidence="9" type="primary">cas1</name>
    <name evidence="10" type="ORF">SAMN02746091_01968</name>
</gene>
<organism evidence="10 11">
    <name type="scientific">Caloramator proteoclasticus DSM 10124</name>
    <dbReference type="NCBI Taxonomy" id="1121262"/>
    <lineage>
        <taxon>Bacteria</taxon>
        <taxon>Bacillati</taxon>
        <taxon>Bacillota</taxon>
        <taxon>Clostridia</taxon>
        <taxon>Eubacteriales</taxon>
        <taxon>Clostridiaceae</taxon>
        <taxon>Caloramator</taxon>
    </lineage>
</organism>
<evidence type="ECO:0000256" key="4">
    <source>
        <dbReference type="ARBA" id="ARBA00022801"/>
    </source>
</evidence>
<dbReference type="GO" id="GO:0051607">
    <property type="term" value="P:defense response to virus"/>
    <property type="evidence" value="ECO:0007669"/>
    <property type="project" value="UniProtKB-UniRule"/>
</dbReference>